<dbReference type="SUPFAM" id="SSF158682">
    <property type="entry name" value="TerB-like"/>
    <property type="match status" value="1"/>
</dbReference>
<dbReference type="EMBL" id="MRCB01000005">
    <property type="protein sequence ID" value="OKH24890.1"/>
    <property type="molecule type" value="Genomic_DNA"/>
</dbReference>
<keyword evidence="2" id="KW-1185">Reference proteome</keyword>
<dbReference type="InterPro" id="IPR029024">
    <property type="entry name" value="TerB-like"/>
</dbReference>
<dbReference type="AlphaFoldDB" id="A0A1U7HMR4"/>
<accession>A0A1U7HMR4</accession>
<dbReference type="STRING" id="1921803.NIES593_06655"/>
<evidence type="ECO:0000313" key="1">
    <source>
        <dbReference type="EMBL" id="OKH24890.1"/>
    </source>
</evidence>
<dbReference type="Gene3D" id="1.10.3680.10">
    <property type="entry name" value="TerB-like"/>
    <property type="match status" value="1"/>
</dbReference>
<organism evidence="1 2">
    <name type="scientific">Hydrococcus rivularis NIES-593</name>
    <dbReference type="NCBI Taxonomy" id="1921803"/>
    <lineage>
        <taxon>Bacteria</taxon>
        <taxon>Bacillati</taxon>
        <taxon>Cyanobacteriota</taxon>
        <taxon>Cyanophyceae</taxon>
        <taxon>Pleurocapsales</taxon>
        <taxon>Hydrococcaceae</taxon>
        <taxon>Hydrococcus</taxon>
    </lineage>
</organism>
<gene>
    <name evidence="1" type="ORF">NIES593_06655</name>
</gene>
<sequence>MKKEVDAKQLLKILVGVAWLDGIIQPEERNYLRRMAANTGIADDPEIQSLLSELKPVKPAECYQWLEDYVGKNPSQEDYYGLLEAISALIYSDGDIPTQEAKLLTKVQLLDPSSESPKSTGDKVLKTIQKLYRKAISEHV</sequence>
<proteinExistence type="predicted"/>
<comment type="caution">
    <text evidence="1">The sequence shown here is derived from an EMBL/GenBank/DDBJ whole genome shotgun (WGS) entry which is preliminary data.</text>
</comment>
<dbReference type="CDD" id="cd07177">
    <property type="entry name" value="terB_like"/>
    <property type="match status" value="1"/>
</dbReference>
<protein>
    <submittedName>
        <fullName evidence="1">Tellurite resistance protein TerB</fullName>
    </submittedName>
</protein>
<evidence type="ECO:0000313" key="2">
    <source>
        <dbReference type="Proteomes" id="UP000186868"/>
    </source>
</evidence>
<name>A0A1U7HMR4_9CYAN</name>
<dbReference type="OrthoDB" id="485098at2"/>
<dbReference type="Proteomes" id="UP000186868">
    <property type="component" value="Unassembled WGS sequence"/>
</dbReference>
<reference evidence="1 2" key="1">
    <citation type="submission" date="2016-11" db="EMBL/GenBank/DDBJ databases">
        <title>Draft Genome Sequences of Nine Cyanobacterial Strains from Diverse Habitats.</title>
        <authorList>
            <person name="Zhu T."/>
            <person name="Hou S."/>
            <person name="Lu X."/>
            <person name="Hess W.R."/>
        </authorList>
    </citation>
    <scope>NUCLEOTIDE SEQUENCE [LARGE SCALE GENOMIC DNA]</scope>
    <source>
        <strain evidence="1 2">NIES-593</strain>
    </source>
</reference>